<evidence type="ECO:0000313" key="3">
    <source>
        <dbReference type="Proteomes" id="UP000595437"/>
    </source>
</evidence>
<dbReference type="SUPFAM" id="SSF63829">
    <property type="entry name" value="Calcium-dependent phosphotriesterase"/>
    <property type="match status" value="1"/>
</dbReference>
<evidence type="ECO:0000313" key="2">
    <source>
        <dbReference type="EMBL" id="QQP41427.1"/>
    </source>
</evidence>
<dbReference type="InterPro" id="IPR011042">
    <property type="entry name" value="6-blade_b-propeller_TolB-like"/>
</dbReference>
<gene>
    <name evidence="2" type="ORF">FKW44_015792</name>
</gene>
<protein>
    <recommendedName>
        <fullName evidence="1">SMP-30/Gluconolactonase/LRE-like region domain-containing protein</fullName>
    </recommendedName>
</protein>
<dbReference type="Gene3D" id="2.120.10.30">
    <property type="entry name" value="TolB, C-terminal domain"/>
    <property type="match status" value="1"/>
</dbReference>
<keyword evidence="3" id="KW-1185">Reference proteome</keyword>
<feature type="domain" description="SMP-30/Gluconolactonase/LRE-like region" evidence="1">
    <location>
        <begin position="10"/>
        <end position="60"/>
    </location>
</feature>
<dbReference type="InterPro" id="IPR013658">
    <property type="entry name" value="SGL"/>
</dbReference>
<name>A0A7T8JZY0_CALRO</name>
<dbReference type="EMBL" id="CP045899">
    <property type="protein sequence ID" value="QQP41427.1"/>
    <property type="molecule type" value="Genomic_DNA"/>
</dbReference>
<sequence length="62" mass="6900">MAERDDLTVLAIDSDGCYWMAGRCWLGTCTHYPEGKVDMTIEFPVEKPTRIAFGGANMDTVL</sequence>
<dbReference type="Proteomes" id="UP000595437">
    <property type="component" value="Chromosome 10"/>
</dbReference>
<dbReference type="Pfam" id="PF08450">
    <property type="entry name" value="SGL"/>
    <property type="match status" value="1"/>
</dbReference>
<evidence type="ECO:0000259" key="1">
    <source>
        <dbReference type="Pfam" id="PF08450"/>
    </source>
</evidence>
<organism evidence="2 3">
    <name type="scientific">Caligus rogercresseyi</name>
    <name type="common">Sea louse</name>
    <dbReference type="NCBI Taxonomy" id="217165"/>
    <lineage>
        <taxon>Eukaryota</taxon>
        <taxon>Metazoa</taxon>
        <taxon>Ecdysozoa</taxon>
        <taxon>Arthropoda</taxon>
        <taxon>Crustacea</taxon>
        <taxon>Multicrustacea</taxon>
        <taxon>Hexanauplia</taxon>
        <taxon>Copepoda</taxon>
        <taxon>Siphonostomatoida</taxon>
        <taxon>Caligidae</taxon>
        <taxon>Caligus</taxon>
    </lineage>
</organism>
<proteinExistence type="predicted"/>
<dbReference type="AlphaFoldDB" id="A0A7T8JZY0"/>
<reference evidence="3" key="1">
    <citation type="submission" date="2021-01" db="EMBL/GenBank/DDBJ databases">
        <title>Caligus Genome Assembly.</title>
        <authorList>
            <person name="Gallardo-Escarate C."/>
        </authorList>
    </citation>
    <scope>NUCLEOTIDE SEQUENCE [LARGE SCALE GENOMIC DNA]</scope>
</reference>
<accession>A0A7T8JZY0</accession>
<dbReference type="OrthoDB" id="423498at2759"/>